<dbReference type="GeneID" id="20641120"/>
<keyword evidence="2" id="KW-1185">Reference proteome</keyword>
<dbReference type="Proteomes" id="UP000002640">
    <property type="component" value="Unassembled WGS sequence"/>
</dbReference>
<evidence type="ECO:0000313" key="2">
    <source>
        <dbReference type="Proteomes" id="UP000002640"/>
    </source>
</evidence>
<dbReference type="EMBL" id="JH159151">
    <property type="protein sequence ID" value="EGZ29333.1"/>
    <property type="molecule type" value="Genomic_DNA"/>
</dbReference>
<evidence type="ECO:0008006" key="3">
    <source>
        <dbReference type="Google" id="ProtNLM"/>
    </source>
</evidence>
<dbReference type="InParanoid" id="G4YQ18"/>
<gene>
    <name evidence="1" type="ORF">PHYSODRAFT_294537</name>
</gene>
<dbReference type="KEGG" id="psoj:PHYSODRAFT_294537"/>
<sequence length="151" mass="16743">MLAEADMMSCAISHEEYFLPDVAMGDASGLKSLKQAWRWSRQCGDPERQLKRVESITLGVMTATAELSLTVTEGTLDSFFPKLQRKNPNMSKRLLGQRLQLTCSITFLLDEETGRVAQLEHDVDFVAPLLHVLGSLEDVSSALNDHSSCSK</sequence>
<protein>
    <recommendedName>
        <fullName evidence="3">Bzip transcription factor</fullName>
    </recommendedName>
</protein>
<evidence type="ECO:0000313" key="1">
    <source>
        <dbReference type="EMBL" id="EGZ29333.1"/>
    </source>
</evidence>
<dbReference type="OMA" id="CAISHEE"/>
<dbReference type="AlphaFoldDB" id="G4YQ18"/>
<name>G4YQ18_PHYSP</name>
<organism evidence="1 2">
    <name type="scientific">Phytophthora sojae (strain P6497)</name>
    <name type="common">Soybean stem and root rot agent</name>
    <name type="synonym">Phytophthora megasperma f. sp. glycines</name>
    <dbReference type="NCBI Taxonomy" id="1094619"/>
    <lineage>
        <taxon>Eukaryota</taxon>
        <taxon>Sar</taxon>
        <taxon>Stramenopiles</taxon>
        <taxon>Oomycota</taxon>
        <taxon>Peronosporomycetes</taxon>
        <taxon>Peronosporales</taxon>
        <taxon>Peronosporaceae</taxon>
        <taxon>Phytophthora</taxon>
    </lineage>
</organism>
<accession>G4YQ18</accession>
<proteinExistence type="predicted"/>
<reference evidence="1 2" key="1">
    <citation type="journal article" date="2006" name="Science">
        <title>Phytophthora genome sequences uncover evolutionary origins and mechanisms of pathogenesis.</title>
        <authorList>
            <person name="Tyler B.M."/>
            <person name="Tripathy S."/>
            <person name="Zhang X."/>
            <person name="Dehal P."/>
            <person name="Jiang R.H."/>
            <person name="Aerts A."/>
            <person name="Arredondo F.D."/>
            <person name="Baxter L."/>
            <person name="Bensasson D."/>
            <person name="Beynon J.L."/>
            <person name="Chapman J."/>
            <person name="Damasceno C.M."/>
            <person name="Dorrance A.E."/>
            <person name="Dou D."/>
            <person name="Dickerman A.W."/>
            <person name="Dubchak I.L."/>
            <person name="Garbelotto M."/>
            <person name="Gijzen M."/>
            <person name="Gordon S.G."/>
            <person name="Govers F."/>
            <person name="Grunwald N.J."/>
            <person name="Huang W."/>
            <person name="Ivors K.L."/>
            <person name="Jones R.W."/>
            <person name="Kamoun S."/>
            <person name="Krampis K."/>
            <person name="Lamour K.H."/>
            <person name="Lee M.K."/>
            <person name="McDonald W.H."/>
            <person name="Medina M."/>
            <person name="Meijer H.J."/>
            <person name="Nordberg E.K."/>
            <person name="Maclean D.J."/>
            <person name="Ospina-Giraldo M.D."/>
            <person name="Morris P.F."/>
            <person name="Phuntumart V."/>
            <person name="Putnam N.H."/>
            <person name="Rash S."/>
            <person name="Rose J.K."/>
            <person name="Sakihama Y."/>
            <person name="Salamov A.A."/>
            <person name="Savidor A."/>
            <person name="Scheuring C.F."/>
            <person name="Smith B.M."/>
            <person name="Sobral B.W."/>
            <person name="Terry A."/>
            <person name="Torto-Alalibo T.A."/>
            <person name="Win J."/>
            <person name="Xu Z."/>
            <person name="Zhang H."/>
            <person name="Grigoriev I.V."/>
            <person name="Rokhsar D.S."/>
            <person name="Boore J.L."/>
        </authorList>
    </citation>
    <scope>NUCLEOTIDE SEQUENCE [LARGE SCALE GENOMIC DNA]</scope>
    <source>
        <strain evidence="1 2">P6497</strain>
    </source>
</reference>
<dbReference type="RefSeq" id="XP_009516608.1">
    <property type="nucleotide sequence ID" value="XM_009518313.1"/>
</dbReference>